<evidence type="ECO:0000256" key="7">
    <source>
        <dbReference type="ARBA" id="ARBA00023242"/>
    </source>
</evidence>
<dbReference type="InterPro" id="IPR040855">
    <property type="entry name" value="ORC_WH_C"/>
</dbReference>
<dbReference type="InterPro" id="IPR045667">
    <property type="entry name" value="ORC3_N"/>
</dbReference>
<dbReference type="PANTHER" id="PTHR12748">
    <property type="entry name" value="ORIGIN RECOGNITION COMPLEX SUBUNIT 3"/>
    <property type="match status" value="1"/>
</dbReference>
<evidence type="ECO:0000256" key="1">
    <source>
        <dbReference type="ARBA" id="ARBA00004123"/>
    </source>
</evidence>
<proteinExistence type="inferred from homology"/>
<gene>
    <name evidence="14" type="primary">LOC106806106</name>
</gene>
<evidence type="ECO:0000313" key="13">
    <source>
        <dbReference type="Proteomes" id="UP000695022"/>
    </source>
</evidence>
<organism evidence="13 14">
    <name type="scientific">Priapulus caudatus</name>
    <name type="common">Priapulid worm</name>
    <dbReference type="NCBI Taxonomy" id="37621"/>
    <lineage>
        <taxon>Eukaryota</taxon>
        <taxon>Metazoa</taxon>
        <taxon>Ecdysozoa</taxon>
        <taxon>Scalidophora</taxon>
        <taxon>Priapulida</taxon>
        <taxon>Priapulimorpha</taxon>
        <taxon>Priapulimorphida</taxon>
        <taxon>Priapulidae</taxon>
        <taxon>Priapulus</taxon>
    </lineage>
</organism>
<comment type="function">
    <text evidence="9">Component of the origin recognition complex (ORC) that binds origins of replication. DNA-binding is ATP-dependent. The specific DNA sequences that define origins of replication have not been identified yet. ORC is required to assemble the pre-replication complex necessary to initiate DNA replication. Binds histone H3 and H4 trimethylation marks H3K9me3, H3K27me3 and H4K20me3.</text>
</comment>
<dbReference type="PANTHER" id="PTHR12748:SF0">
    <property type="entry name" value="ORIGIN RECOGNITION COMPLEX SUBUNIT 3"/>
    <property type="match status" value="1"/>
</dbReference>
<dbReference type="InterPro" id="IPR045663">
    <property type="entry name" value="ORC3_ins"/>
</dbReference>
<evidence type="ECO:0000256" key="9">
    <source>
        <dbReference type="ARBA" id="ARBA00045241"/>
    </source>
</evidence>
<evidence type="ECO:0000256" key="8">
    <source>
        <dbReference type="ARBA" id="ARBA00026084"/>
    </source>
</evidence>
<evidence type="ECO:0000256" key="4">
    <source>
        <dbReference type="ARBA" id="ARBA00022553"/>
    </source>
</evidence>
<dbReference type="GeneID" id="106806106"/>
<dbReference type="RefSeq" id="XP_014663446.1">
    <property type="nucleotide sequence ID" value="XM_014807960.1"/>
</dbReference>
<reference evidence="14" key="1">
    <citation type="submission" date="2025-08" db="UniProtKB">
        <authorList>
            <consortium name="RefSeq"/>
        </authorList>
    </citation>
    <scope>IDENTIFICATION</scope>
</reference>
<comment type="similarity">
    <text evidence="2">Belongs to the ORC3 family.</text>
</comment>
<accession>A0ABM1DU25</accession>
<evidence type="ECO:0000256" key="3">
    <source>
        <dbReference type="ARBA" id="ARBA00019085"/>
    </source>
</evidence>
<keyword evidence="4" id="KW-0597">Phosphoprotein</keyword>
<protein>
    <recommendedName>
        <fullName evidence="3">Origin recognition complex subunit 3</fullName>
    </recommendedName>
</protein>
<dbReference type="Pfam" id="PF18137">
    <property type="entry name" value="WHD_ORC"/>
    <property type="match status" value="1"/>
</dbReference>
<feature type="domain" description="Origin recognition complex subunit 3 winged helix C-terminal" evidence="11">
    <location>
        <begin position="585"/>
        <end position="698"/>
    </location>
</feature>
<keyword evidence="6" id="KW-0238">DNA-binding</keyword>
<keyword evidence="7" id="KW-0539">Nucleus</keyword>
<name>A0ABM1DU25_PRICU</name>
<evidence type="ECO:0000313" key="14">
    <source>
        <dbReference type="RefSeq" id="XP_014663446.1"/>
    </source>
</evidence>
<dbReference type="InterPro" id="IPR020795">
    <property type="entry name" value="ORC3"/>
</dbReference>
<dbReference type="Pfam" id="PF07034">
    <property type="entry name" value="ORC3_N"/>
    <property type="match status" value="1"/>
</dbReference>
<feature type="domain" description="Origin recognition complex subunit 3 N-terminal" evidence="10">
    <location>
        <begin position="3"/>
        <end position="339"/>
    </location>
</feature>
<sequence>MAETDSFTKACFAFKGSKRKEKTSIDTYGFTDKGGKVRYSTYSHLWQNMDERIKATQAKLYATVFDDLLAYIKLSHKDFCPSTESKTLRTKRKEIPTTALVMGVNMPDHETTVTTLTALVRRSVTPHVATLASKDCPSMKAIMTKTLQQVVANAEALEDDDDVDVSLRKTGCSMSVLASWYTDITSRKRSPQGSPRKRKADGQLRRLFPPVVVILEDLEGFSAPVLQDFVALCSHYLDRIPLVLVFGIATAVTAIHQILPHAVSSLLSIEKFQSQSSSDYLTHVLDQVLLTNEFPFKLGSRVFYLLLDIFLYHDFSVKTFIQGLKFCMMEHFRVTAVSHLCCGAGQVAPRVAGLGHAELERLRQLPSCMKYVESQPVDRRKPLLLDDTHFKEVVTQLLVDIDSYHQHVFPLLHCLHSISKDLPRHPLGKQLREIYGQLLTGDISSTEAYKNSFSFLRVMSRESLVELLQKCASQLEGFSIFDGVVKTLRDFTAKFNDIENFTALKQKVNRSPKKGGSSNERRQSDGLIPQEKEVTVFESLRSDALQYLDDLFSEHLVCHKNLPLHEIFYFDALSAVKRHLVGTPRAAIQTALSTPHYYLQCSCCEAEKEAILGSMPDICVAYKLHLECGKLINLYDWLQAFVTIVDPASVDDDDDDSTGNDPNELMHARFIRAVSELQFLGFVKPTKRKTDHVARLTWGGC</sequence>
<evidence type="ECO:0000259" key="12">
    <source>
        <dbReference type="Pfam" id="PF19675"/>
    </source>
</evidence>
<dbReference type="CDD" id="cd20704">
    <property type="entry name" value="Orc3"/>
    <property type="match status" value="1"/>
</dbReference>
<feature type="domain" description="Origin recognition complex subunit 3 insertion" evidence="12">
    <location>
        <begin position="353"/>
        <end position="573"/>
    </location>
</feature>
<evidence type="ECO:0000256" key="2">
    <source>
        <dbReference type="ARBA" id="ARBA00010977"/>
    </source>
</evidence>
<dbReference type="Pfam" id="PF19675">
    <property type="entry name" value="ORC3_ins"/>
    <property type="match status" value="1"/>
</dbReference>
<keyword evidence="13" id="KW-1185">Reference proteome</keyword>
<evidence type="ECO:0000256" key="5">
    <source>
        <dbReference type="ARBA" id="ARBA00022705"/>
    </source>
</evidence>
<evidence type="ECO:0000259" key="11">
    <source>
        <dbReference type="Pfam" id="PF18137"/>
    </source>
</evidence>
<dbReference type="Proteomes" id="UP000695022">
    <property type="component" value="Unplaced"/>
</dbReference>
<evidence type="ECO:0000256" key="6">
    <source>
        <dbReference type="ARBA" id="ARBA00023125"/>
    </source>
</evidence>
<comment type="subunit">
    <text evidence="8">Component of ORC, a complex composed of at least 6 subunits: ORC1, ORC2, ORC3, ORC4, ORC5 and ORC6. ORC is regulated in a cell-cycle dependent manner. It is sequentially assembled at the exit from anaphase of mitosis and disassembled as cells enter S phase.</text>
</comment>
<evidence type="ECO:0000259" key="10">
    <source>
        <dbReference type="Pfam" id="PF07034"/>
    </source>
</evidence>
<keyword evidence="5" id="KW-0235">DNA replication</keyword>
<comment type="subcellular location">
    <subcellularLocation>
        <location evidence="1">Nucleus</location>
    </subcellularLocation>
</comment>